<feature type="domain" description="Autophagy-related protein 16" evidence="2">
    <location>
        <begin position="32"/>
        <end position="129"/>
    </location>
</feature>
<dbReference type="Gene3D" id="1.20.5.340">
    <property type="match status" value="1"/>
</dbReference>
<reference evidence="3 4" key="1">
    <citation type="submission" date="2016-10" db="EMBL/GenBank/DDBJ databases">
        <title>Reductive evolution of mitochondrial metabolism and differential evolution of invasion-related proteins in Cryptosporidium.</title>
        <authorList>
            <person name="Liu S."/>
            <person name="Roellig D.M."/>
            <person name="Guo Y."/>
            <person name="Li N."/>
            <person name="Frace M.A."/>
            <person name="Tang K."/>
            <person name="Zhang L."/>
            <person name="Feng Y."/>
            <person name="Xiao L."/>
        </authorList>
    </citation>
    <scope>NUCLEOTIDE SEQUENCE [LARGE SCALE GENOMIC DNA]</scope>
    <source>
        <strain evidence="3">39726</strain>
    </source>
</reference>
<sequence>MADWESLLLERVKKRDQPSISDLLGLYASYTELRKKFVSAQLCKPKTPQDQKTSDLEKTNTYNQQIKFLQTKLSQLQEELTNSYRNKSNFDDSINQLHQKIERLENQISEKDKTISKLERTIAHLKSSRS</sequence>
<evidence type="ECO:0000313" key="3">
    <source>
        <dbReference type="EMBL" id="OII73908.1"/>
    </source>
</evidence>
<dbReference type="Proteomes" id="UP000186176">
    <property type="component" value="Unassembled WGS sequence"/>
</dbReference>
<protein>
    <recommendedName>
        <fullName evidence="2">Autophagy-related protein 16 domain-containing protein</fullName>
    </recommendedName>
</protein>
<organism evidence="3 4">
    <name type="scientific">Cryptosporidium ubiquitum</name>
    <dbReference type="NCBI Taxonomy" id="857276"/>
    <lineage>
        <taxon>Eukaryota</taxon>
        <taxon>Sar</taxon>
        <taxon>Alveolata</taxon>
        <taxon>Apicomplexa</taxon>
        <taxon>Conoidasida</taxon>
        <taxon>Coccidia</taxon>
        <taxon>Eucoccidiorida</taxon>
        <taxon>Eimeriorina</taxon>
        <taxon>Cryptosporidiidae</taxon>
        <taxon>Cryptosporidium</taxon>
    </lineage>
</organism>
<evidence type="ECO:0000313" key="4">
    <source>
        <dbReference type="Proteomes" id="UP000186176"/>
    </source>
</evidence>
<evidence type="ECO:0000259" key="2">
    <source>
        <dbReference type="Pfam" id="PF08614"/>
    </source>
</evidence>
<feature type="coiled-coil region" evidence="1">
    <location>
        <begin position="59"/>
        <end position="121"/>
    </location>
</feature>
<keyword evidence="1" id="KW-0175">Coiled coil</keyword>
<dbReference type="InterPro" id="IPR013923">
    <property type="entry name" value="Autophagy-rel_prot_16_dom"/>
</dbReference>
<keyword evidence="4" id="KW-1185">Reference proteome</keyword>
<name>A0A1J4MLL0_9CRYT</name>
<dbReference type="RefSeq" id="XP_028875128.1">
    <property type="nucleotide sequence ID" value="XM_029019721.1"/>
</dbReference>
<proteinExistence type="predicted"/>
<dbReference type="VEuPathDB" id="CryptoDB:cubi_02710"/>
<gene>
    <name evidence="3" type="ORF">cubi_02710</name>
</gene>
<dbReference type="Pfam" id="PF08614">
    <property type="entry name" value="ATG16"/>
    <property type="match status" value="1"/>
</dbReference>
<dbReference type="OrthoDB" id="342319at2759"/>
<dbReference type="AlphaFoldDB" id="A0A1J4MLL0"/>
<dbReference type="EMBL" id="LRBP01000013">
    <property type="protein sequence ID" value="OII73908.1"/>
    <property type="molecule type" value="Genomic_DNA"/>
</dbReference>
<comment type="caution">
    <text evidence="3">The sequence shown here is derived from an EMBL/GenBank/DDBJ whole genome shotgun (WGS) entry which is preliminary data.</text>
</comment>
<evidence type="ECO:0000256" key="1">
    <source>
        <dbReference type="SAM" id="Coils"/>
    </source>
</evidence>
<dbReference type="GeneID" id="39979500"/>
<accession>A0A1J4MLL0</accession>